<sequence length="57" mass="5930">MAGRVDDDRHHMLHPPRLRGRPLLTGFDGGAARDGGGAYVLCLGTSISGAAIQRAMG</sequence>
<dbReference type="EMBL" id="JAHRHJ020000007">
    <property type="protein sequence ID" value="KAH9309886.1"/>
    <property type="molecule type" value="Genomic_DNA"/>
</dbReference>
<feature type="non-terminal residue" evidence="2">
    <location>
        <position position="57"/>
    </location>
</feature>
<feature type="compositionally biased region" description="Basic residues" evidence="1">
    <location>
        <begin position="11"/>
        <end position="20"/>
    </location>
</feature>
<accession>A0AA38FTF7</accession>
<proteinExistence type="predicted"/>
<reference evidence="2 3" key="1">
    <citation type="journal article" date="2021" name="Nat. Plants">
        <title>The Taxus genome provides insights into paclitaxel biosynthesis.</title>
        <authorList>
            <person name="Xiong X."/>
            <person name="Gou J."/>
            <person name="Liao Q."/>
            <person name="Li Y."/>
            <person name="Zhou Q."/>
            <person name="Bi G."/>
            <person name="Li C."/>
            <person name="Du R."/>
            <person name="Wang X."/>
            <person name="Sun T."/>
            <person name="Guo L."/>
            <person name="Liang H."/>
            <person name="Lu P."/>
            <person name="Wu Y."/>
            <person name="Zhang Z."/>
            <person name="Ro D.K."/>
            <person name="Shang Y."/>
            <person name="Huang S."/>
            <person name="Yan J."/>
        </authorList>
    </citation>
    <scope>NUCLEOTIDE SEQUENCE [LARGE SCALE GENOMIC DNA]</scope>
    <source>
        <strain evidence="2">Ta-2019</strain>
    </source>
</reference>
<gene>
    <name evidence="2" type="ORF">KI387_037797</name>
</gene>
<feature type="compositionally biased region" description="Basic and acidic residues" evidence="1">
    <location>
        <begin position="1"/>
        <end position="10"/>
    </location>
</feature>
<evidence type="ECO:0000313" key="3">
    <source>
        <dbReference type="Proteomes" id="UP000824469"/>
    </source>
</evidence>
<dbReference type="Proteomes" id="UP000824469">
    <property type="component" value="Unassembled WGS sequence"/>
</dbReference>
<comment type="caution">
    <text evidence="2">The sequence shown here is derived from an EMBL/GenBank/DDBJ whole genome shotgun (WGS) entry which is preliminary data.</text>
</comment>
<name>A0AA38FTF7_TAXCH</name>
<organism evidence="2 3">
    <name type="scientific">Taxus chinensis</name>
    <name type="common">Chinese yew</name>
    <name type="synonym">Taxus wallichiana var. chinensis</name>
    <dbReference type="NCBI Taxonomy" id="29808"/>
    <lineage>
        <taxon>Eukaryota</taxon>
        <taxon>Viridiplantae</taxon>
        <taxon>Streptophyta</taxon>
        <taxon>Embryophyta</taxon>
        <taxon>Tracheophyta</taxon>
        <taxon>Spermatophyta</taxon>
        <taxon>Pinopsida</taxon>
        <taxon>Pinidae</taxon>
        <taxon>Conifers II</taxon>
        <taxon>Cupressales</taxon>
        <taxon>Taxaceae</taxon>
        <taxon>Taxus</taxon>
    </lineage>
</organism>
<feature type="region of interest" description="Disordered" evidence="1">
    <location>
        <begin position="1"/>
        <end position="24"/>
    </location>
</feature>
<keyword evidence="3" id="KW-1185">Reference proteome</keyword>
<protein>
    <submittedName>
        <fullName evidence="2">Uncharacterized protein</fullName>
    </submittedName>
</protein>
<dbReference type="AlphaFoldDB" id="A0AA38FTF7"/>
<evidence type="ECO:0000256" key="1">
    <source>
        <dbReference type="SAM" id="MobiDB-lite"/>
    </source>
</evidence>
<evidence type="ECO:0000313" key="2">
    <source>
        <dbReference type="EMBL" id="KAH9309886.1"/>
    </source>
</evidence>